<evidence type="ECO:0000256" key="6">
    <source>
        <dbReference type="ARBA" id="ARBA00049302"/>
    </source>
</evidence>
<comment type="subcellular location">
    <subcellularLocation>
        <location evidence="1">Mitochondrion</location>
    </subcellularLocation>
</comment>
<dbReference type="InterPro" id="IPR029063">
    <property type="entry name" value="SAM-dependent_MTases_sf"/>
</dbReference>
<name>A0A448WIL9_9PLAT</name>
<evidence type="ECO:0000256" key="4">
    <source>
        <dbReference type="ARBA" id="ARBA00023128"/>
    </source>
</evidence>
<evidence type="ECO:0000256" key="7">
    <source>
        <dbReference type="PROSITE-ProRule" id="PRU01023"/>
    </source>
</evidence>
<reference evidence="9" key="1">
    <citation type="submission" date="2018-11" db="EMBL/GenBank/DDBJ databases">
        <authorList>
            <consortium name="Pathogen Informatics"/>
        </authorList>
    </citation>
    <scope>NUCLEOTIDE SEQUENCE</scope>
</reference>
<keyword evidence="10" id="KW-1185">Reference proteome</keyword>
<dbReference type="OrthoDB" id="8020218at2759"/>
<protein>
    <recommendedName>
        <fullName evidence="5">NOL1/NOP2/Sun domain family member 4</fullName>
    </recommendedName>
</protein>
<evidence type="ECO:0000256" key="1">
    <source>
        <dbReference type="ARBA" id="ARBA00004173"/>
    </source>
</evidence>
<dbReference type="EMBL" id="CAAALY010015517">
    <property type="protein sequence ID" value="VEL12687.1"/>
    <property type="molecule type" value="Genomic_DNA"/>
</dbReference>
<keyword evidence="2" id="KW-0698">rRNA processing</keyword>
<evidence type="ECO:0000313" key="10">
    <source>
        <dbReference type="Proteomes" id="UP000784294"/>
    </source>
</evidence>
<organism evidence="9 10">
    <name type="scientific">Protopolystoma xenopodis</name>
    <dbReference type="NCBI Taxonomy" id="117903"/>
    <lineage>
        <taxon>Eukaryota</taxon>
        <taxon>Metazoa</taxon>
        <taxon>Spiralia</taxon>
        <taxon>Lophotrochozoa</taxon>
        <taxon>Platyhelminthes</taxon>
        <taxon>Monogenea</taxon>
        <taxon>Polyopisthocotylea</taxon>
        <taxon>Polystomatidea</taxon>
        <taxon>Polystomatidae</taxon>
        <taxon>Protopolystoma</taxon>
    </lineage>
</organism>
<dbReference type="Gene3D" id="3.40.50.150">
    <property type="entry name" value="Vaccinia Virus protein VP39"/>
    <property type="match status" value="1"/>
</dbReference>
<keyword evidence="7" id="KW-0949">S-adenosyl-L-methionine</keyword>
<keyword evidence="7" id="KW-0808">Transferase</keyword>
<dbReference type="AlphaFoldDB" id="A0A448WIL9"/>
<keyword evidence="7" id="KW-0694">RNA-binding</keyword>
<dbReference type="GO" id="GO:0003723">
    <property type="term" value="F:RNA binding"/>
    <property type="evidence" value="ECO:0007669"/>
    <property type="project" value="UniProtKB-UniRule"/>
</dbReference>
<comment type="caution">
    <text evidence="7">Lacks conserved residue(s) required for the propagation of feature annotation.</text>
</comment>
<evidence type="ECO:0000259" key="8">
    <source>
        <dbReference type="PROSITE" id="PS51686"/>
    </source>
</evidence>
<keyword evidence="4" id="KW-0496">Mitochondrion</keyword>
<feature type="domain" description="SAM-dependent MTase RsmB/NOP-type" evidence="8">
    <location>
        <begin position="1"/>
        <end position="135"/>
    </location>
</feature>
<dbReference type="PANTHER" id="PTHR22808">
    <property type="entry name" value="NCL1 YEAST -RELATED NOL1/NOP2/FMU SUN DOMAIN-CONTAINING"/>
    <property type="match status" value="1"/>
</dbReference>
<dbReference type="InterPro" id="IPR001678">
    <property type="entry name" value="MeTrfase_RsmB-F_NOP2_dom"/>
</dbReference>
<dbReference type="PROSITE" id="PS51686">
    <property type="entry name" value="SAM_MT_RSMB_NOP"/>
    <property type="match status" value="1"/>
</dbReference>
<comment type="caution">
    <text evidence="9">The sequence shown here is derived from an EMBL/GenBank/DDBJ whole genome shotgun (WGS) entry which is preliminary data.</text>
</comment>
<evidence type="ECO:0000313" key="9">
    <source>
        <dbReference type="EMBL" id="VEL12687.1"/>
    </source>
</evidence>
<dbReference type="GO" id="GO:0031167">
    <property type="term" value="P:rRNA methylation"/>
    <property type="evidence" value="ECO:0007669"/>
    <property type="project" value="TreeGrafter"/>
</dbReference>
<dbReference type="SUPFAM" id="SSF53335">
    <property type="entry name" value="S-adenosyl-L-methionine-dependent methyltransferases"/>
    <property type="match status" value="1"/>
</dbReference>
<dbReference type="GO" id="GO:0008173">
    <property type="term" value="F:RNA methyltransferase activity"/>
    <property type="evidence" value="ECO:0007669"/>
    <property type="project" value="InterPro"/>
</dbReference>
<proteinExistence type="inferred from homology"/>
<evidence type="ECO:0000256" key="3">
    <source>
        <dbReference type="ARBA" id="ARBA00022946"/>
    </source>
</evidence>
<evidence type="ECO:0000256" key="5">
    <source>
        <dbReference type="ARBA" id="ARBA00042050"/>
    </source>
</evidence>
<evidence type="ECO:0000256" key="2">
    <source>
        <dbReference type="ARBA" id="ARBA00022552"/>
    </source>
</evidence>
<dbReference type="Proteomes" id="UP000784294">
    <property type="component" value="Unassembled WGS sequence"/>
</dbReference>
<accession>A0A448WIL9</accession>
<feature type="active site" description="Nucleophile" evidence="7">
    <location>
        <position position="15"/>
    </location>
</feature>
<comment type="catalytic activity">
    <reaction evidence="6">
        <text>a cytidine in rRNA + S-adenosyl-L-methionine = a 5-methylcytidine in rRNA + S-adenosyl-L-homocysteine + H(+)</text>
        <dbReference type="Rhea" id="RHEA:61484"/>
        <dbReference type="Rhea" id="RHEA-COMP:15836"/>
        <dbReference type="Rhea" id="RHEA-COMP:15837"/>
        <dbReference type="ChEBI" id="CHEBI:15378"/>
        <dbReference type="ChEBI" id="CHEBI:57856"/>
        <dbReference type="ChEBI" id="CHEBI:59789"/>
        <dbReference type="ChEBI" id="CHEBI:74483"/>
        <dbReference type="ChEBI" id="CHEBI:82748"/>
    </reaction>
</comment>
<keyword evidence="7" id="KW-0489">Methyltransferase</keyword>
<sequence length="136" mass="14096">MSAVSLGGSLVYSTCTLSPAQNEAIIQLALSKQNSDPANISETLFRLVDLTDWANLLASALPSLPANSSSPSVSAGSSLTGLRLMTIHADGSRRPVPRSESVSSADSTDPAVGILLLPSVAANFGPTFIAKMQRIR</sequence>
<dbReference type="GO" id="GO:0005762">
    <property type="term" value="C:mitochondrial large ribosomal subunit"/>
    <property type="evidence" value="ECO:0007669"/>
    <property type="project" value="TreeGrafter"/>
</dbReference>
<comment type="similarity">
    <text evidence="7">Belongs to the class I-like SAM-binding methyltransferase superfamily. RsmB/NOP family.</text>
</comment>
<keyword evidence="3" id="KW-0809">Transit peptide</keyword>
<gene>
    <name evidence="9" type="ORF">PXEA_LOCUS6127</name>
</gene>
<dbReference type="PANTHER" id="PTHR22808:SF3">
    <property type="entry name" value="5-METHYLCYTOSINE RRNA METHYLTRANSFERASE NSUN4"/>
    <property type="match status" value="1"/>
</dbReference>
<dbReference type="InterPro" id="IPR023267">
    <property type="entry name" value="RCMT"/>
</dbReference>